<accession>A0A0H4WN84</accession>
<proteinExistence type="predicted"/>
<dbReference type="eggNOG" id="ENOG50319K0">
    <property type="taxonomic scope" value="Bacteria"/>
</dbReference>
<dbReference type="STRING" id="1297742.A176_001156"/>
<dbReference type="EMBL" id="CP012109">
    <property type="protein sequence ID" value="AKQ64244.1"/>
    <property type="molecule type" value="Genomic_DNA"/>
</dbReference>
<protein>
    <submittedName>
        <fullName evidence="1">Uncharacterized protein</fullName>
    </submittedName>
</protein>
<reference evidence="1 2" key="1">
    <citation type="journal article" date="2016" name="PLoS ONE">
        <title>Complete Genome Sequence and Comparative Genomics of a Novel Myxobacterium Myxococcus hansupus.</title>
        <authorList>
            <person name="Sharma G."/>
            <person name="Narwani T."/>
            <person name="Subramanian S."/>
        </authorList>
    </citation>
    <scope>NUCLEOTIDE SEQUENCE [LARGE SCALE GENOMIC DNA]</scope>
    <source>
        <strain evidence="2">mixupus</strain>
    </source>
</reference>
<dbReference type="KEGG" id="mym:A176_001156"/>
<organism evidence="1 2">
    <name type="scientific">Pseudomyxococcus hansupus</name>
    <dbReference type="NCBI Taxonomy" id="1297742"/>
    <lineage>
        <taxon>Bacteria</taxon>
        <taxon>Pseudomonadati</taxon>
        <taxon>Myxococcota</taxon>
        <taxon>Myxococcia</taxon>
        <taxon>Myxococcales</taxon>
        <taxon>Cystobacterineae</taxon>
        <taxon>Myxococcaceae</taxon>
        <taxon>Pseudomyxococcus</taxon>
    </lineage>
</organism>
<dbReference type="PATRIC" id="fig|1297742.4.peg.1174"/>
<dbReference type="AlphaFoldDB" id="A0A0H4WN84"/>
<gene>
    <name evidence="1" type="ORF">A176_001156</name>
</gene>
<evidence type="ECO:0000313" key="1">
    <source>
        <dbReference type="EMBL" id="AKQ64244.1"/>
    </source>
</evidence>
<dbReference type="Proteomes" id="UP000009026">
    <property type="component" value="Chromosome"/>
</dbReference>
<name>A0A0H4WN84_9BACT</name>
<keyword evidence="2" id="KW-1185">Reference proteome</keyword>
<sequence length="303" mass="33280">MTFRWSFGGLRCDDVRAVMGVNVTIDGELLANGGRYDCQANGFDGIVLHDFAPGRYPFHLVAVNYSNEVLYEASGSFVVDGHVTVSADLTPVGRPHSFAYLSWQFAPPYGPFLNCNQAGIDSVDVMFENGDSGNFGCWEGQGGNHVQTDYLEPGLHYVELFGLDRHALPQYYFGGDIETWAGQPTSHTAELWAIGGAAIRWELRSWGGRPMNCGEAGVDRVGINFLNLATNQWVYGDVGDWHGCNDAPVTYEYLRPGRYAVDVYGKGRDGREFITPDPLPVIDVVAHQFPGPNSALPVYAIQN</sequence>
<evidence type="ECO:0000313" key="2">
    <source>
        <dbReference type="Proteomes" id="UP000009026"/>
    </source>
</evidence>